<accession>A0A2P5ES76</accession>
<evidence type="ECO:0000256" key="1">
    <source>
        <dbReference type="SAM" id="MobiDB-lite"/>
    </source>
</evidence>
<evidence type="ECO:0000313" key="2">
    <source>
        <dbReference type="EMBL" id="PON88403.1"/>
    </source>
</evidence>
<organism evidence="2 3">
    <name type="scientific">Trema orientale</name>
    <name type="common">Charcoal tree</name>
    <name type="synonym">Celtis orientalis</name>
    <dbReference type="NCBI Taxonomy" id="63057"/>
    <lineage>
        <taxon>Eukaryota</taxon>
        <taxon>Viridiplantae</taxon>
        <taxon>Streptophyta</taxon>
        <taxon>Embryophyta</taxon>
        <taxon>Tracheophyta</taxon>
        <taxon>Spermatophyta</taxon>
        <taxon>Magnoliopsida</taxon>
        <taxon>eudicotyledons</taxon>
        <taxon>Gunneridae</taxon>
        <taxon>Pentapetalae</taxon>
        <taxon>rosids</taxon>
        <taxon>fabids</taxon>
        <taxon>Rosales</taxon>
        <taxon>Cannabaceae</taxon>
        <taxon>Trema</taxon>
    </lineage>
</organism>
<comment type="caution">
    <text evidence="2">The sequence shown here is derived from an EMBL/GenBank/DDBJ whole genome shotgun (WGS) entry which is preliminary data.</text>
</comment>
<dbReference type="AlphaFoldDB" id="A0A2P5ES76"/>
<keyword evidence="3" id="KW-1185">Reference proteome</keyword>
<evidence type="ECO:0000313" key="3">
    <source>
        <dbReference type="Proteomes" id="UP000237000"/>
    </source>
</evidence>
<reference evidence="3" key="1">
    <citation type="submission" date="2016-06" db="EMBL/GenBank/DDBJ databases">
        <title>Parallel loss of symbiosis genes in relatives of nitrogen-fixing non-legume Parasponia.</title>
        <authorList>
            <person name="Van Velzen R."/>
            <person name="Holmer R."/>
            <person name="Bu F."/>
            <person name="Rutten L."/>
            <person name="Van Zeijl A."/>
            <person name="Liu W."/>
            <person name="Santuari L."/>
            <person name="Cao Q."/>
            <person name="Sharma T."/>
            <person name="Shen D."/>
            <person name="Roswanjaya Y."/>
            <person name="Wardhani T."/>
            <person name="Kalhor M.S."/>
            <person name="Jansen J."/>
            <person name="Van den Hoogen J."/>
            <person name="Gungor B."/>
            <person name="Hartog M."/>
            <person name="Hontelez J."/>
            <person name="Verver J."/>
            <person name="Yang W.-C."/>
            <person name="Schijlen E."/>
            <person name="Repin R."/>
            <person name="Schilthuizen M."/>
            <person name="Schranz E."/>
            <person name="Heidstra R."/>
            <person name="Miyata K."/>
            <person name="Fedorova E."/>
            <person name="Kohlen W."/>
            <person name="Bisseling T."/>
            <person name="Smit S."/>
            <person name="Geurts R."/>
        </authorList>
    </citation>
    <scope>NUCLEOTIDE SEQUENCE [LARGE SCALE GENOMIC DNA]</scope>
    <source>
        <strain evidence="3">cv. RG33-2</strain>
    </source>
</reference>
<gene>
    <name evidence="2" type="ORF">TorRG33x02_157690</name>
</gene>
<protein>
    <submittedName>
        <fullName evidence="2">Uncharacterized protein</fullName>
    </submittedName>
</protein>
<dbReference type="Proteomes" id="UP000237000">
    <property type="component" value="Unassembled WGS sequence"/>
</dbReference>
<sequence>MNLICLIDPRLAAEYEAEKSTETREGPEIENMAAAPTSSINVAIAPTCQFPCLILRKAETFPQLRVISGVGGLLPSPHQGPFKCLAGSEKRRQQHTGARPKTG</sequence>
<proteinExistence type="predicted"/>
<dbReference type="InParanoid" id="A0A2P5ES76"/>
<feature type="region of interest" description="Disordered" evidence="1">
    <location>
        <begin position="81"/>
        <end position="103"/>
    </location>
</feature>
<name>A0A2P5ES76_TREOI</name>
<dbReference type="EMBL" id="JXTC01000106">
    <property type="protein sequence ID" value="PON88403.1"/>
    <property type="molecule type" value="Genomic_DNA"/>
</dbReference>